<comment type="caution">
    <text evidence="4">The sequence shown here is derived from an EMBL/GenBank/DDBJ whole genome shotgun (WGS) entry which is preliminary data.</text>
</comment>
<evidence type="ECO:0000259" key="3">
    <source>
        <dbReference type="Pfam" id="PF00496"/>
    </source>
</evidence>
<proteinExistence type="predicted"/>
<dbReference type="InterPro" id="IPR000914">
    <property type="entry name" value="SBP_5_dom"/>
</dbReference>
<dbReference type="Gene3D" id="3.40.190.10">
    <property type="entry name" value="Periplasmic binding protein-like II"/>
    <property type="match status" value="1"/>
</dbReference>
<evidence type="ECO:0000256" key="1">
    <source>
        <dbReference type="SAM" id="MobiDB-lite"/>
    </source>
</evidence>
<gene>
    <name evidence="4" type="ORF">C8N24_0969</name>
</gene>
<dbReference type="InterPro" id="IPR039424">
    <property type="entry name" value="SBP_5"/>
</dbReference>
<evidence type="ECO:0000313" key="5">
    <source>
        <dbReference type="Proteomes" id="UP000278962"/>
    </source>
</evidence>
<feature type="chain" id="PRO_5038796517" evidence="2">
    <location>
        <begin position="23"/>
        <end position="592"/>
    </location>
</feature>
<dbReference type="PANTHER" id="PTHR30290:SF83">
    <property type="entry name" value="ABC TRANSPORTER SUBSTRATE-BINDING PROTEIN"/>
    <property type="match status" value="1"/>
</dbReference>
<organism evidence="4 5">
    <name type="scientific">Solirubrobacter pauli</name>
    <dbReference type="NCBI Taxonomy" id="166793"/>
    <lineage>
        <taxon>Bacteria</taxon>
        <taxon>Bacillati</taxon>
        <taxon>Actinomycetota</taxon>
        <taxon>Thermoleophilia</taxon>
        <taxon>Solirubrobacterales</taxon>
        <taxon>Solirubrobacteraceae</taxon>
        <taxon>Solirubrobacter</taxon>
    </lineage>
</organism>
<name>A0A660L9F1_9ACTN</name>
<dbReference type="EMBL" id="RBIL01000001">
    <property type="protein sequence ID" value="RKQ91149.1"/>
    <property type="molecule type" value="Genomic_DNA"/>
</dbReference>
<evidence type="ECO:0000256" key="2">
    <source>
        <dbReference type="SAM" id="SignalP"/>
    </source>
</evidence>
<dbReference type="AlphaFoldDB" id="A0A660L9F1"/>
<feature type="domain" description="Solute-binding protein family 5" evidence="3">
    <location>
        <begin position="97"/>
        <end position="508"/>
    </location>
</feature>
<dbReference type="InterPro" id="IPR030678">
    <property type="entry name" value="Peptide/Ni-bd"/>
</dbReference>
<feature type="signal peptide" evidence="2">
    <location>
        <begin position="1"/>
        <end position="22"/>
    </location>
</feature>
<dbReference type="RefSeq" id="WP_121248518.1">
    <property type="nucleotide sequence ID" value="NZ_RBIL01000001.1"/>
</dbReference>
<keyword evidence="5" id="KW-1185">Reference proteome</keyword>
<dbReference type="OrthoDB" id="5240629at2"/>
<dbReference type="GO" id="GO:0042597">
    <property type="term" value="C:periplasmic space"/>
    <property type="evidence" value="ECO:0007669"/>
    <property type="project" value="UniProtKB-ARBA"/>
</dbReference>
<dbReference type="GO" id="GO:0015833">
    <property type="term" value="P:peptide transport"/>
    <property type="evidence" value="ECO:0007669"/>
    <property type="project" value="TreeGrafter"/>
</dbReference>
<dbReference type="Proteomes" id="UP000278962">
    <property type="component" value="Unassembled WGS sequence"/>
</dbReference>
<sequence length="592" mass="63254">MRRSAWTTGVAVLAALSLGVAACGGGDDGGDSGGDTPQQGNATPSGEAKTGGKLTVLWAGDVDFIDCGRTYSQMGSFICFSTQKPLYSYKPDDPVSLQPDLAEGPPQVSEDGKTVTIKIKQGVKYSPPYDEEVKAADVKYAIERGFFSSVANGFTTSYYGDLEGAEVGADPGSTIKGITTPDDYTVVLNFKRPVGGVMAAGALAYPATAPVPEKYAKKFDAEPQSTYGENQLSTGPYMIENDASGKSIGYDPGKRIHLVRNPNWDKTKDYKPAYLDEVDNLEGNDDVGIASRKILEGQSMIAGDFTPLPENLKSALDNTPDQIKLAQPVGGRWVALNTTIKPFDDVNVRKAVSAGMDRNALLLTRGGKTVGDMATHFLPPGTAGFDEAGGTKGVEGVDFLSPDGAPLPDVSAKYFKAAGFASGKYEGTEKLLMVGSNAGVAAKTAEVVKENLTKMGFNIQLRLVEPQIMYTRYCNVPKADVAVCPNVGWIRDFADGQTMLSPTFAGKNILPEGNSNWPQLDDPEINKLIDEAEVAPVDQRAALWAEVDKKVTMTAAAIPWIWDKQALIQSKNVQGVIAQNNSQWDLSWTSLK</sequence>
<dbReference type="GO" id="GO:0043190">
    <property type="term" value="C:ATP-binding cassette (ABC) transporter complex"/>
    <property type="evidence" value="ECO:0007669"/>
    <property type="project" value="InterPro"/>
</dbReference>
<dbReference type="GO" id="GO:1904680">
    <property type="term" value="F:peptide transmembrane transporter activity"/>
    <property type="evidence" value="ECO:0007669"/>
    <property type="project" value="TreeGrafter"/>
</dbReference>
<accession>A0A660L9F1</accession>
<dbReference type="PANTHER" id="PTHR30290">
    <property type="entry name" value="PERIPLASMIC BINDING COMPONENT OF ABC TRANSPORTER"/>
    <property type="match status" value="1"/>
</dbReference>
<dbReference type="PIRSF" id="PIRSF002741">
    <property type="entry name" value="MppA"/>
    <property type="match status" value="1"/>
</dbReference>
<dbReference type="Gene3D" id="3.10.105.10">
    <property type="entry name" value="Dipeptide-binding Protein, Domain 3"/>
    <property type="match status" value="1"/>
</dbReference>
<reference evidence="4 5" key="1">
    <citation type="submission" date="2018-10" db="EMBL/GenBank/DDBJ databases">
        <title>Genomic Encyclopedia of Archaeal and Bacterial Type Strains, Phase II (KMG-II): from individual species to whole genera.</title>
        <authorList>
            <person name="Goeker M."/>
        </authorList>
    </citation>
    <scope>NUCLEOTIDE SEQUENCE [LARGE SCALE GENOMIC DNA]</scope>
    <source>
        <strain evidence="4 5">DSM 14954</strain>
    </source>
</reference>
<dbReference type="Pfam" id="PF00496">
    <property type="entry name" value="SBP_bac_5"/>
    <property type="match status" value="1"/>
</dbReference>
<dbReference type="PROSITE" id="PS51257">
    <property type="entry name" value="PROKAR_LIPOPROTEIN"/>
    <property type="match status" value="1"/>
</dbReference>
<feature type="region of interest" description="Disordered" evidence="1">
    <location>
        <begin position="27"/>
        <end position="50"/>
    </location>
</feature>
<protein>
    <submittedName>
        <fullName evidence="4">Peptide/nickel transport system substrate-binding protein</fullName>
    </submittedName>
</protein>
<keyword evidence="2" id="KW-0732">Signal</keyword>
<dbReference type="SUPFAM" id="SSF53850">
    <property type="entry name" value="Periplasmic binding protein-like II"/>
    <property type="match status" value="1"/>
</dbReference>
<evidence type="ECO:0000313" key="4">
    <source>
        <dbReference type="EMBL" id="RKQ91149.1"/>
    </source>
</evidence>